<dbReference type="EMBL" id="OBEH01000003">
    <property type="protein sequence ID" value="SNZ00641.1"/>
    <property type="molecule type" value="Genomic_DNA"/>
</dbReference>
<keyword evidence="1" id="KW-1133">Transmembrane helix</keyword>
<proteinExistence type="predicted"/>
<feature type="transmembrane region" description="Helical" evidence="1">
    <location>
        <begin position="6"/>
        <end position="30"/>
    </location>
</feature>
<evidence type="ECO:0008006" key="4">
    <source>
        <dbReference type="Google" id="ProtNLM"/>
    </source>
</evidence>
<accession>A0A285MYS8</accession>
<evidence type="ECO:0000256" key="1">
    <source>
        <dbReference type="SAM" id="Phobius"/>
    </source>
</evidence>
<dbReference type="Proteomes" id="UP000219048">
    <property type="component" value="Unassembled WGS sequence"/>
</dbReference>
<evidence type="ECO:0000313" key="3">
    <source>
        <dbReference type="Proteomes" id="UP000219048"/>
    </source>
</evidence>
<dbReference type="AlphaFoldDB" id="A0A285MYS8"/>
<reference evidence="3" key="1">
    <citation type="submission" date="2017-09" db="EMBL/GenBank/DDBJ databases">
        <authorList>
            <person name="Varghese N."/>
            <person name="Submissions S."/>
        </authorList>
    </citation>
    <scope>NUCLEOTIDE SEQUENCE [LARGE SCALE GENOMIC DNA]</scope>
    <source>
        <strain evidence="3">DSM 25885</strain>
    </source>
</reference>
<keyword evidence="3" id="KW-1185">Reference proteome</keyword>
<protein>
    <recommendedName>
        <fullName evidence="4">MotA/TolQ/ExbB proton channel domain-containing protein</fullName>
    </recommendedName>
</protein>
<dbReference type="OrthoDB" id="1453975at2"/>
<gene>
    <name evidence="2" type="ORF">SAMN06265377_2466</name>
</gene>
<sequence>MENIELVHLLGGILAYIAQFIIIVGCFFLVSKQRNLGTALMLAGAILNTLFAVSGFVWTLISARESAQSLVRTTGIINVLTNLPTLIFGLGLLLYGIKYLKKTNGI</sequence>
<feature type="transmembrane region" description="Helical" evidence="1">
    <location>
        <begin position="75"/>
        <end position="97"/>
    </location>
</feature>
<dbReference type="RefSeq" id="WP_097046079.1">
    <property type="nucleotide sequence ID" value="NZ_OBEH01000003.1"/>
</dbReference>
<organism evidence="2 3">
    <name type="scientific">Flagellimonas pacifica</name>
    <dbReference type="NCBI Taxonomy" id="1247520"/>
    <lineage>
        <taxon>Bacteria</taxon>
        <taxon>Pseudomonadati</taxon>
        <taxon>Bacteroidota</taxon>
        <taxon>Flavobacteriia</taxon>
        <taxon>Flavobacteriales</taxon>
        <taxon>Flavobacteriaceae</taxon>
        <taxon>Flagellimonas</taxon>
    </lineage>
</organism>
<name>A0A285MYS8_9FLAO</name>
<keyword evidence="1" id="KW-0812">Transmembrane</keyword>
<keyword evidence="1" id="KW-0472">Membrane</keyword>
<evidence type="ECO:0000313" key="2">
    <source>
        <dbReference type="EMBL" id="SNZ00641.1"/>
    </source>
</evidence>
<feature type="transmembrane region" description="Helical" evidence="1">
    <location>
        <begin position="42"/>
        <end position="63"/>
    </location>
</feature>